<sequence>MCFSNFYGKQLRMNTYRQICYHIVFGTRHREPTINESHCRELYAYIHGLIKNKQGHLYRINGIADHIHICSDLHPSVCLADYVKSIKVASSIWMKASGLFPKFVGWQDAYAAFTHAYKDNPRVIDYVKNQKEHHKVESFQDEYRRLLVEHGIQFEERYLL</sequence>
<reference evidence="2 3" key="1">
    <citation type="submission" date="2016-11" db="EMBL/GenBank/DDBJ databases">
        <authorList>
            <person name="Jaros S."/>
            <person name="Januszkiewicz K."/>
            <person name="Wedrychowicz H."/>
        </authorList>
    </citation>
    <scope>NUCLEOTIDE SEQUENCE [LARGE SCALE GENOMIC DNA]</scope>
    <source>
        <strain evidence="2 3">DSM 26897</strain>
    </source>
</reference>
<evidence type="ECO:0000259" key="1">
    <source>
        <dbReference type="SMART" id="SM01321"/>
    </source>
</evidence>
<evidence type="ECO:0000313" key="3">
    <source>
        <dbReference type="Proteomes" id="UP000184368"/>
    </source>
</evidence>
<dbReference type="PANTHER" id="PTHR33360:SF2">
    <property type="entry name" value="TRANSPOSASE FOR INSERTION SEQUENCE ELEMENT IS200"/>
    <property type="match status" value="1"/>
</dbReference>
<accession>A0A1M5A2Z4</accession>
<feature type="domain" description="Transposase IS200-like" evidence="1">
    <location>
        <begin position="16"/>
        <end position="130"/>
    </location>
</feature>
<dbReference type="Proteomes" id="UP000184368">
    <property type="component" value="Unassembled WGS sequence"/>
</dbReference>
<organism evidence="2 3">
    <name type="scientific">Cnuella takakiae</name>
    <dbReference type="NCBI Taxonomy" id="1302690"/>
    <lineage>
        <taxon>Bacteria</taxon>
        <taxon>Pseudomonadati</taxon>
        <taxon>Bacteroidota</taxon>
        <taxon>Chitinophagia</taxon>
        <taxon>Chitinophagales</taxon>
        <taxon>Chitinophagaceae</taxon>
        <taxon>Cnuella</taxon>
    </lineage>
</organism>
<dbReference type="EMBL" id="FQUO01000006">
    <property type="protein sequence ID" value="SHF24621.1"/>
    <property type="molecule type" value="Genomic_DNA"/>
</dbReference>
<dbReference type="Pfam" id="PF01797">
    <property type="entry name" value="Y1_Tnp"/>
    <property type="match status" value="1"/>
</dbReference>
<dbReference type="GO" id="GO:0006313">
    <property type="term" value="P:DNA transposition"/>
    <property type="evidence" value="ECO:0007669"/>
    <property type="project" value="InterPro"/>
</dbReference>
<dbReference type="InterPro" id="IPR002686">
    <property type="entry name" value="Transposase_17"/>
</dbReference>
<dbReference type="PANTHER" id="PTHR33360">
    <property type="entry name" value="TRANSPOSASE FOR INSERTION SEQUENCE ELEMENT IS200"/>
    <property type="match status" value="1"/>
</dbReference>
<gene>
    <name evidence="2" type="ORF">SAMN05444008_10693</name>
</gene>
<dbReference type="GO" id="GO:0004803">
    <property type="term" value="F:transposase activity"/>
    <property type="evidence" value="ECO:0007669"/>
    <property type="project" value="InterPro"/>
</dbReference>
<keyword evidence="3" id="KW-1185">Reference proteome</keyword>
<evidence type="ECO:0000313" key="2">
    <source>
        <dbReference type="EMBL" id="SHF24621.1"/>
    </source>
</evidence>
<dbReference type="SMART" id="SM01321">
    <property type="entry name" value="Y1_Tnp"/>
    <property type="match status" value="1"/>
</dbReference>
<protein>
    <submittedName>
        <fullName evidence="2">REP element-mobilizing transposase RayT</fullName>
    </submittedName>
</protein>
<proteinExistence type="predicted"/>
<dbReference type="Gene3D" id="3.30.70.1290">
    <property type="entry name" value="Transposase IS200-like"/>
    <property type="match status" value="1"/>
</dbReference>
<dbReference type="GO" id="GO:0003677">
    <property type="term" value="F:DNA binding"/>
    <property type="evidence" value="ECO:0007669"/>
    <property type="project" value="InterPro"/>
</dbReference>
<name>A0A1M5A2Z4_9BACT</name>
<dbReference type="AlphaFoldDB" id="A0A1M5A2Z4"/>
<dbReference type="SUPFAM" id="SSF143422">
    <property type="entry name" value="Transposase IS200-like"/>
    <property type="match status" value="1"/>
</dbReference>
<dbReference type="InterPro" id="IPR036515">
    <property type="entry name" value="Transposase_17_sf"/>
</dbReference>